<feature type="transmembrane region" description="Helical" evidence="7">
    <location>
        <begin position="64"/>
        <end position="87"/>
    </location>
</feature>
<sequence>MPLSNKTKVFIFFGILLLAFLYLNVKDPYTVNPESVLVKPSMDHFFGTDYLGRDLYSRIMVGSFYSIGLAILCLVCVCCLSLLLGGLAGMELGLVSKTILTFADILYCLPSILLALVFVGLFANSVWTVILSFVLSWSGKYIRYIRGLVIDIRRQEYIQLAYQRGCGKMQTLLRHILPNLMIALTSLFITDVGRIVLSISGLSFLGIGVQPPQAELGTILYDAKQYFMGSPWLLLPPGLAITIILMASQGLGGLFQKRWEKVL</sequence>
<dbReference type="Gene3D" id="1.10.3720.10">
    <property type="entry name" value="MetI-like"/>
    <property type="match status" value="1"/>
</dbReference>
<evidence type="ECO:0000259" key="8">
    <source>
        <dbReference type="PROSITE" id="PS50928"/>
    </source>
</evidence>
<gene>
    <name evidence="9" type="primary">nikC_2</name>
    <name evidence="9" type="ORF">NCTC13150_01881</name>
</gene>
<reference evidence="9 10" key="1">
    <citation type="submission" date="2019-02" db="EMBL/GenBank/DDBJ databases">
        <authorList>
            <consortium name="Pathogen Informatics"/>
        </authorList>
    </citation>
    <scope>NUCLEOTIDE SEQUENCE [LARGE SCALE GENOMIC DNA]</scope>
    <source>
        <strain evidence="9 10">3012STDY7089603</strain>
    </source>
</reference>
<dbReference type="InterPro" id="IPR050366">
    <property type="entry name" value="BP-dependent_transpt_permease"/>
</dbReference>
<keyword evidence="10" id="KW-1185">Reference proteome</keyword>
<dbReference type="InterPro" id="IPR000515">
    <property type="entry name" value="MetI-like"/>
</dbReference>
<keyword evidence="6 7" id="KW-0472">Membrane</keyword>
<accession>A0A8H2QZ07</accession>
<dbReference type="InterPro" id="IPR035906">
    <property type="entry name" value="MetI-like_sf"/>
</dbReference>
<evidence type="ECO:0000256" key="4">
    <source>
        <dbReference type="ARBA" id="ARBA00022692"/>
    </source>
</evidence>
<dbReference type="Proteomes" id="UP000377798">
    <property type="component" value="Unassembled WGS sequence"/>
</dbReference>
<evidence type="ECO:0000256" key="2">
    <source>
        <dbReference type="ARBA" id="ARBA00022448"/>
    </source>
</evidence>
<dbReference type="GO" id="GO:0055085">
    <property type="term" value="P:transmembrane transport"/>
    <property type="evidence" value="ECO:0007669"/>
    <property type="project" value="InterPro"/>
</dbReference>
<evidence type="ECO:0000256" key="1">
    <source>
        <dbReference type="ARBA" id="ARBA00004651"/>
    </source>
</evidence>
<comment type="caution">
    <text evidence="9">The sequence shown here is derived from an EMBL/GenBank/DDBJ whole genome shotgun (WGS) entry which is preliminary data.</text>
</comment>
<comment type="subcellular location">
    <subcellularLocation>
        <location evidence="1 7">Cell membrane</location>
        <topology evidence="1 7">Multi-pass membrane protein</topology>
    </subcellularLocation>
</comment>
<feature type="transmembrane region" description="Helical" evidence="7">
    <location>
        <begin position="234"/>
        <end position="255"/>
    </location>
</feature>
<dbReference type="SUPFAM" id="SSF161098">
    <property type="entry name" value="MetI-like"/>
    <property type="match status" value="1"/>
</dbReference>
<dbReference type="PANTHER" id="PTHR43386:SF1">
    <property type="entry name" value="D,D-DIPEPTIDE TRANSPORT SYSTEM PERMEASE PROTEIN DDPC-RELATED"/>
    <property type="match status" value="1"/>
</dbReference>
<dbReference type="AlphaFoldDB" id="A0A8H2QZ07"/>
<keyword evidence="4 7" id="KW-0812">Transmembrane</keyword>
<feature type="transmembrane region" description="Helical" evidence="7">
    <location>
        <begin position="176"/>
        <end position="197"/>
    </location>
</feature>
<dbReference type="Pfam" id="PF00528">
    <property type="entry name" value="BPD_transp_1"/>
    <property type="match status" value="1"/>
</dbReference>
<dbReference type="PROSITE" id="PS50928">
    <property type="entry name" value="ABC_TM1"/>
    <property type="match status" value="1"/>
</dbReference>
<evidence type="ECO:0000313" key="9">
    <source>
        <dbReference type="EMBL" id="VFB17294.1"/>
    </source>
</evidence>
<keyword evidence="2 7" id="KW-0813">Transport</keyword>
<keyword evidence="5 7" id="KW-1133">Transmembrane helix</keyword>
<dbReference type="GO" id="GO:0005886">
    <property type="term" value="C:plasma membrane"/>
    <property type="evidence" value="ECO:0007669"/>
    <property type="project" value="UniProtKB-SubCell"/>
</dbReference>
<comment type="similarity">
    <text evidence="7">Belongs to the binding-protein-dependent transport system permease family.</text>
</comment>
<feature type="domain" description="ABC transmembrane type-1" evidence="8">
    <location>
        <begin position="67"/>
        <end position="252"/>
    </location>
</feature>
<evidence type="ECO:0000256" key="3">
    <source>
        <dbReference type="ARBA" id="ARBA00022475"/>
    </source>
</evidence>
<organism evidence="9 10">
    <name type="scientific">Urinicoccus massiliensis</name>
    <dbReference type="NCBI Taxonomy" id="1723382"/>
    <lineage>
        <taxon>Bacteria</taxon>
        <taxon>Bacillati</taxon>
        <taxon>Bacillota</taxon>
        <taxon>Tissierellia</taxon>
        <taxon>Tissierellales</taxon>
        <taxon>Peptoniphilaceae</taxon>
        <taxon>Urinicoccus</taxon>
    </lineage>
</organism>
<name>A0A8H2QZ07_9FIRM</name>
<evidence type="ECO:0000313" key="10">
    <source>
        <dbReference type="Proteomes" id="UP000377798"/>
    </source>
</evidence>
<evidence type="ECO:0000256" key="5">
    <source>
        <dbReference type="ARBA" id="ARBA00022989"/>
    </source>
</evidence>
<proteinExistence type="inferred from homology"/>
<dbReference type="PANTHER" id="PTHR43386">
    <property type="entry name" value="OLIGOPEPTIDE TRANSPORT SYSTEM PERMEASE PROTEIN APPC"/>
    <property type="match status" value="1"/>
</dbReference>
<evidence type="ECO:0000256" key="6">
    <source>
        <dbReference type="ARBA" id="ARBA00023136"/>
    </source>
</evidence>
<keyword evidence="3" id="KW-1003">Cell membrane</keyword>
<dbReference type="RefSeq" id="WP_165478664.1">
    <property type="nucleotide sequence ID" value="NZ_CAACYI010000001.1"/>
</dbReference>
<feature type="transmembrane region" description="Helical" evidence="7">
    <location>
        <begin position="7"/>
        <end position="25"/>
    </location>
</feature>
<dbReference type="EMBL" id="CAACYI010000001">
    <property type="protein sequence ID" value="VFB17294.1"/>
    <property type="molecule type" value="Genomic_DNA"/>
</dbReference>
<protein>
    <submittedName>
        <fullName evidence="9">Nickel transport system permease protein nikC</fullName>
    </submittedName>
</protein>
<evidence type="ECO:0000256" key="7">
    <source>
        <dbReference type="RuleBase" id="RU363032"/>
    </source>
</evidence>
<dbReference type="CDD" id="cd06261">
    <property type="entry name" value="TM_PBP2"/>
    <property type="match status" value="1"/>
</dbReference>